<proteinExistence type="predicted"/>
<dbReference type="AlphaFoldDB" id="A0A139KSU0"/>
<dbReference type="PATRIC" id="fig|329854.7.peg.4918"/>
<protein>
    <submittedName>
        <fullName evidence="1">Uncharacterized protein</fullName>
    </submittedName>
</protein>
<evidence type="ECO:0000313" key="2">
    <source>
        <dbReference type="Proteomes" id="UP000070319"/>
    </source>
</evidence>
<evidence type="ECO:0000313" key="1">
    <source>
        <dbReference type="EMBL" id="KXT42261.1"/>
    </source>
</evidence>
<reference evidence="1 2" key="1">
    <citation type="submission" date="2016-02" db="EMBL/GenBank/DDBJ databases">
        <authorList>
            <person name="Wen L."/>
            <person name="He K."/>
            <person name="Yang H."/>
        </authorList>
    </citation>
    <scope>NUCLEOTIDE SEQUENCE [LARGE SCALE GENOMIC DNA]</scope>
    <source>
        <strain evidence="1 2">KLE1704</strain>
    </source>
</reference>
<dbReference type="Proteomes" id="UP000070319">
    <property type="component" value="Unassembled WGS sequence"/>
</dbReference>
<dbReference type="EMBL" id="LTDF01000167">
    <property type="protein sequence ID" value="KXT42261.1"/>
    <property type="molecule type" value="Genomic_DNA"/>
</dbReference>
<sequence length="42" mass="4861">MKSLRLVGMLQHNVGERRKRLFKTGVTRFYPLVGLNVDLGFI</sequence>
<organism evidence="1">
    <name type="scientific">Bacteroides intestinalis</name>
    <dbReference type="NCBI Taxonomy" id="329854"/>
    <lineage>
        <taxon>Bacteria</taxon>
        <taxon>Pseudomonadati</taxon>
        <taxon>Bacteroidota</taxon>
        <taxon>Bacteroidia</taxon>
        <taxon>Bacteroidales</taxon>
        <taxon>Bacteroidaceae</taxon>
        <taxon>Bacteroides</taxon>
    </lineage>
</organism>
<comment type="caution">
    <text evidence="1">The sequence shown here is derived from an EMBL/GenBank/DDBJ whole genome shotgun (WGS) entry which is preliminary data.</text>
</comment>
<accession>A0A139KSU0</accession>
<name>A0A139KSU0_9BACE</name>
<gene>
    <name evidence="1" type="ORF">HMPREF2531_04847</name>
</gene>